<name>A0ABQ8Q319_9AGAR</name>
<feature type="region of interest" description="Disordered" evidence="1">
    <location>
        <begin position="33"/>
        <end position="68"/>
    </location>
</feature>
<comment type="caution">
    <text evidence="3">The sequence shown here is derived from an EMBL/GenBank/DDBJ whole genome shotgun (WGS) entry which is preliminary data.</text>
</comment>
<keyword evidence="2" id="KW-0812">Transmembrane</keyword>
<evidence type="ECO:0000256" key="2">
    <source>
        <dbReference type="SAM" id="Phobius"/>
    </source>
</evidence>
<organism evidence="3 4">
    <name type="scientific">Lentinula boryana</name>
    <dbReference type="NCBI Taxonomy" id="40481"/>
    <lineage>
        <taxon>Eukaryota</taxon>
        <taxon>Fungi</taxon>
        <taxon>Dikarya</taxon>
        <taxon>Basidiomycota</taxon>
        <taxon>Agaricomycotina</taxon>
        <taxon>Agaricomycetes</taxon>
        <taxon>Agaricomycetidae</taxon>
        <taxon>Agaricales</taxon>
        <taxon>Marasmiineae</taxon>
        <taxon>Omphalotaceae</taxon>
        <taxon>Lentinula</taxon>
    </lineage>
</organism>
<feature type="compositionally biased region" description="Polar residues" evidence="1">
    <location>
        <begin position="34"/>
        <end position="59"/>
    </location>
</feature>
<feature type="transmembrane region" description="Helical" evidence="2">
    <location>
        <begin position="6"/>
        <end position="27"/>
    </location>
</feature>
<reference evidence="3" key="1">
    <citation type="submission" date="2022-08" db="EMBL/GenBank/DDBJ databases">
        <authorList>
            <consortium name="DOE Joint Genome Institute"/>
            <person name="Min B."/>
            <person name="Riley R."/>
            <person name="Sierra-Patev S."/>
            <person name="Naranjo-Ortiz M."/>
            <person name="Looney B."/>
            <person name="Konkel Z."/>
            <person name="Slot J.C."/>
            <person name="Sakamoto Y."/>
            <person name="Steenwyk J.L."/>
            <person name="Rokas A."/>
            <person name="Carro J."/>
            <person name="Camarero S."/>
            <person name="Ferreira P."/>
            <person name="Molpeceres G."/>
            <person name="Ruiz-Duenas F.J."/>
            <person name="Serrano A."/>
            <person name="Henrissat B."/>
            <person name="Drula E."/>
            <person name="Hughes K.W."/>
            <person name="Mata J.L."/>
            <person name="Ishikawa N.K."/>
            <person name="Vargas-Isla R."/>
            <person name="Ushijima S."/>
            <person name="Smith C.A."/>
            <person name="Ahrendt S."/>
            <person name="Andreopoulos W."/>
            <person name="He G."/>
            <person name="Labutti K."/>
            <person name="Lipzen A."/>
            <person name="Ng V."/>
            <person name="Sandor L."/>
            <person name="Barry K."/>
            <person name="Martinez A.T."/>
            <person name="Xiao Y."/>
            <person name="Gibbons J.G."/>
            <person name="Terashima K."/>
            <person name="Hibbett D.S."/>
            <person name="Grigoriev I.V."/>
        </authorList>
    </citation>
    <scope>NUCLEOTIDE SEQUENCE</scope>
    <source>
        <strain evidence="3">TFB10827</strain>
    </source>
</reference>
<dbReference type="Proteomes" id="UP001163828">
    <property type="component" value="Unassembled WGS sequence"/>
</dbReference>
<gene>
    <name evidence="3" type="ORF">F5050DRAFT_1904961</name>
</gene>
<protein>
    <submittedName>
        <fullName evidence="3">Uncharacterized protein</fullName>
    </submittedName>
</protein>
<keyword evidence="4" id="KW-1185">Reference proteome</keyword>
<sequence>MRSRFGSYMVAGVAGVVSSLYVFKPFLFDRPEGSSMQHTESIGKPVTNTNDTVTATPQSDKTDKDDKL</sequence>
<proteinExistence type="predicted"/>
<evidence type="ECO:0000256" key="1">
    <source>
        <dbReference type="SAM" id="MobiDB-lite"/>
    </source>
</evidence>
<keyword evidence="2" id="KW-0472">Membrane</keyword>
<keyword evidence="2" id="KW-1133">Transmembrane helix</keyword>
<evidence type="ECO:0000313" key="3">
    <source>
        <dbReference type="EMBL" id="KAJ3993102.1"/>
    </source>
</evidence>
<accession>A0ABQ8Q319</accession>
<dbReference type="EMBL" id="MU790792">
    <property type="protein sequence ID" value="KAJ3993102.1"/>
    <property type="molecule type" value="Genomic_DNA"/>
</dbReference>
<evidence type="ECO:0000313" key="4">
    <source>
        <dbReference type="Proteomes" id="UP001163828"/>
    </source>
</evidence>